<dbReference type="AlphaFoldDB" id="A0A0L0BW76"/>
<evidence type="ECO:0008006" key="4">
    <source>
        <dbReference type="Google" id="ProtNLM"/>
    </source>
</evidence>
<feature type="signal peptide" evidence="1">
    <location>
        <begin position="1"/>
        <end position="21"/>
    </location>
</feature>
<accession>A0A0L0BW76</accession>
<sequence length="173" mass="20320">MHLPTSGIIFLLLSLIAWVMGDDCEDKHCTHISNPICVTIDESLRCTIANECYLKRYMCMSGKSGKGFFYYFSLKNIVSIGLCFDFKGLEKETGFCSDNDDPVLNDYTLHSFSGVDRYFEDNEIWHMIFYCARKLMKFSLLKKEELLLLPPEMKMYSKTLFLILRYYFTKFLF</sequence>
<keyword evidence="1" id="KW-0732">Signal</keyword>
<proteinExistence type="predicted"/>
<protein>
    <recommendedName>
        <fullName evidence="4">Kazal-like domain-containing protein</fullName>
    </recommendedName>
</protein>
<evidence type="ECO:0000313" key="3">
    <source>
        <dbReference type="Proteomes" id="UP000037069"/>
    </source>
</evidence>
<dbReference type="Proteomes" id="UP000037069">
    <property type="component" value="Unassembled WGS sequence"/>
</dbReference>
<dbReference type="EMBL" id="JRES01001246">
    <property type="protein sequence ID" value="KNC24290.1"/>
    <property type="molecule type" value="Genomic_DNA"/>
</dbReference>
<evidence type="ECO:0000256" key="1">
    <source>
        <dbReference type="SAM" id="SignalP"/>
    </source>
</evidence>
<gene>
    <name evidence="2" type="ORF">FF38_02062</name>
</gene>
<feature type="chain" id="PRO_5005535313" description="Kazal-like domain-containing protein" evidence="1">
    <location>
        <begin position="22"/>
        <end position="173"/>
    </location>
</feature>
<evidence type="ECO:0000313" key="2">
    <source>
        <dbReference type="EMBL" id="KNC24290.1"/>
    </source>
</evidence>
<reference evidence="2 3" key="1">
    <citation type="journal article" date="2015" name="Nat. Commun.">
        <title>Lucilia cuprina genome unlocks parasitic fly biology to underpin future interventions.</title>
        <authorList>
            <person name="Anstead C.A."/>
            <person name="Korhonen P.K."/>
            <person name="Young N.D."/>
            <person name="Hall R.S."/>
            <person name="Jex A.R."/>
            <person name="Murali S.C."/>
            <person name="Hughes D.S."/>
            <person name="Lee S.F."/>
            <person name="Perry T."/>
            <person name="Stroehlein A.J."/>
            <person name="Ansell B.R."/>
            <person name="Breugelmans B."/>
            <person name="Hofmann A."/>
            <person name="Qu J."/>
            <person name="Dugan S."/>
            <person name="Lee S.L."/>
            <person name="Chao H."/>
            <person name="Dinh H."/>
            <person name="Han Y."/>
            <person name="Doddapaneni H.V."/>
            <person name="Worley K.C."/>
            <person name="Muzny D.M."/>
            <person name="Ioannidis P."/>
            <person name="Waterhouse R.M."/>
            <person name="Zdobnov E.M."/>
            <person name="James P.J."/>
            <person name="Bagnall N.H."/>
            <person name="Kotze A.C."/>
            <person name="Gibbs R.A."/>
            <person name="Richards S."/>
            <person name="Batterham P."/>
            <person name="Gasser R.B."/>
        </authorList>
    </citation>
    <scope>NUCLEOTIDE SEQUENCE [LARGE SCALE GENOMIC DNA]</scope>
    <source>
        <strain evidence="2 3">LS</strain>
        <tissue evidence="2">Full body</tissue>
    </source>
</reference>
<comment type="caution">
    <text evidence="2">The sequence shown here is derived from an EMBL/GenBank/DDBJ whole genome shotgun (WGS) entry which is preliminary data.</text>
</comment>
<name>A0A0L0BW76_LUCCU</name>
<organism evidence="2 3">
    <name type="scientific">Lucilia cuprina</name>
    <name type="common">Green bottle fly</name>
    <name type="synonym">Australian sheep blowfly</name>
    <dbReference type="NCBI Taxonomy" id="7375"/>
    <lineage>
        <taxon>Eukaryota</taxon>
        <taxon>Metazoa</taxon>
        <taxon>Ecdysozoa</taxon>
        <taxon>Arthropoda</taxon>
        <taxon>Hexapoda</taxon>
        <taxon>Insecta</taxon>
        <taxon>Pterygota</taxon>
        <taxon>Neoptera</taxon>
        <taxon>Endopterygota</taxon>
        <taxon>Diptera</taxon>
        <taxon>Brachycera</taxon>
        <taxon>Muscomorpha</taxon>
        <taxon>Oestroidea</taxon>
        <taxon>Calliphoridae</taxon>
        <taxon>Luciliinae</taxon>
        <taxon>Lucilia</taxon>
    </lineage>
</organism>
<keyword evidence="3" id="KW-1185">Reference proteome</keyword>